<dbReference type="EMBL" id="HBHK01026680">
    <property type="protein sequence ID" value="CAD9706515.1"/>
    <property type="molecule type" value="Transcribed_RNA"/>
</dbReference>
<reference evidence="7" key="1">
    <citation type="submission" date="2021-01" db="EMBL/GenBank/DDBJ databases">
        <authorList>
            <person name="Corre E."/>
            <person name="Pelletier E."/>
            <person name="Niang G."/>
            <person name="Scheremetjew M."/>
            <person name="Finn R."/>
            <person name="Kale V."/>
            <person name="Holt S."/>
            <person name="Cochrane G."/>
            <person name="Meng A."/>
            <person name="Brown T."/>
            <person name="Cohen L."/>
        </authorList>
    </citation>
    <scope>NUCLEOTIDE SEQUENCE</scope>
    <source>
        <strain evidence="7">NY070348D</strain>
    </source>
</reference>
<dbReference type="PROSITE" id="PS50054">
    <property type="entry name" value="TYR_PHOSPHATASE_DUAL"/>
    <property type="match status" value="1"/>
</dbReference>
<evidence type="ECO:0000259" key="5">
    <source>
        <dbReference type="PROSITE" id="PS50054"/>
    </source>
</evidence>
<name>A0A7S2SQ10_9STRA</name>
<dbReference type="EC" id="3.1.3.48" evidence="2"/>
<dbReference type="InterPro" id="IPR000340">
    <property type="entry name" value="Dual-sp_phosphatase_cat-dom"/>
</dbReference>
<protein>
    <recommendedName>
        <fullName evidence="2">protein-tyrosine-phosphatase</fullName>
        <ecNumber evidence="2">3.1.3.48</ecNumber>
    </recommendedName>
</protein>
<keyword evidence="3" id="KW-0378">Hydrolase</keyword>
<dbReference type="GO" id="GO:0033550">
    <property type="term" value="F:MAP kinase tyrosine phosphatase activity"/>
    <property type="evidence" value="ECO:0007669"/>
    <property type="project" value="TreeGrafter"/>
</dbReference>
<comment type="similarity">
    <text evidence="1">Belongs to the protein-tyrosine phosphatase family. Non-receptor class dual specificity subfamily.</text>
</comment>
<dbReference type="AlphaFoldDB" id="A0A7S2SQ10"/>
<evidence type="ECO:0000259" key="6">
    <source>
        <dbReference type="PROSITE" id="PS50056"/>
    </source>
</evidence>
<dbReference type="InterPro" id="IPR020422">
    <property type="entry name" value="TYR_PHOSPHATASE_DUAL_dom"/>
</dbReference>
<dbReference type="PANTHER" id="PTHR10159:SF519">
    <property type="entry name" value="DUAL SPECIFICITY PROTEIN PHOSPHATASE MPK3"/>
    <property type="match status" value="1"/>
</dbReference>
<dbReference type="GO" id="GO:0005737">
    <property type="term" value="C:cytoplasm"/>
    <property type="evidence" value="ECO:0007669"/>
    <property type="project" value="TreeGrafter"/>
</dbReference>
<evidence type="ECO:0000256" key="2">
    <source>
        <dbReference type="ARBA" id="ARBA00013064"/>
    </source>
</evidence>
<dbReference type="PROSITE" id="PS50056">
    <property type="entry name" value="TYR_PHOSPHATASE_2"/>
    <property type="match status" value="1"/>
</dbReference>
<evidence type="ECO:0000256" key="1">
    <source>
        <dbReference type="ARBA" id="ARBA00008601"/>
    </source>
</evidence>
<gene>
    <name evidence="7" type="ORF">QSP1433_LOCUS16788</name>
</gene>
<sequence length="203" mass="22559">MDFDVEARKILESLNLCASAKSRYNNLDAIYQDNETSGTVFVGNQTAAEGLEILKSSNICNVVNCTRSMENFHQDVDGFNYFRFDISNWMSVIPKKRTVSDVIGFFGPVFDFIEKALQRGENVLIHCLAGAHRAGTTGVVFLMYKLKHGYSNAVKAAKLCRPIINPIGLLKTLAGLYEKAQTKAEAKRVLAAEQNKELTAEQN</sequence>
<feature type="domain" description="Tyrosine specific protein phosphatases" evidence="6">
    <location>
        <begin position="103"/>
        <end position="162"/>
    </location>
</feature>
<dbReference type="SUPFAM" id="SSF52799">
    <property type="entry name" value="(Phosphotyrosine protein) phosphatases II"/>
    <property type="match status" value="1"/>
</dbReference>
<dbReference type="InterPro" id="IPR029021">
    <property type="entry name" value="Prot-tyrosine_phosphatase-like"/>
</dbReference>
<dbReference type="SMART" id="SM00195">
    <property type="entry name" value="DSPc"/>
    <property type="match status" value="1"/>
</dbReference>
<dbReference type="InterPro" id="IPR000387">
    <property type="entry name" value="Tyr_Pase_dom"/>
</dbReference>
<dbReference type="CDD" id="cd14498">
    <property type="entry name" value="DSP"/>
    <property type="match status" value="1"/>
</dbReference>
<dbReference type="GO" id="GO:0008330">
    <property type="term" value="F:protein tyrosine/threonine phosphatase activity"/>
    <property type="evidence" value="ECO:0007669"/>
    <property type="project" value="TreeGrafter"/>
</dbReference>
<evidence type="ECO:0000313" key="7">
    <source>
        <dbReference type="EMBL" id="CAD9706515.1"/>
    </source>
</evidence>
<keyword evidence="4" id="KW-0904">Protein phosphatase</keyword>
<evidence type="ECO:0000256" key="4">
    <source>
        <dbReference type="ARBA" id="ARBA00022912"/>
    </source>
</evidence>
<feature type="domain" description="Tyrosine-protein phosphatase" evidence="5">
    <location>
        <begin position="32"/>
        <end position="183"/>
    </location>
</feature>
<dbReference type="GO" id="GO:0043409">
    <property type="term" value="P:negative regulation of MAPK cascade"/>
    <property type="evidence" value="ECO:0007669"/>
    <property type="project" value="TreeGrafter"/>
</dbReference>
<dbReference type="Gene3D" id="3.90.190.10">
    <property type="entry name" value="Protein tyrosine phosphatase superfamily"/>
    <property type="match status" value="1"/>
</dbReference>
<proteinExistence type="inferred from homology"/>
<evidence type="ECO:0000256" key="3">
    <source>
        <dbReference type="ARBA" id="ARBA00022801"/>
    </source>
</evidence>
<dbReference type="GO" id="GO:0017017">
    <property type="term" value="F:MAP kinase tyrosine/serine/threonine phosphatase activity"/>
    <property type="evidence" value="ECO:0007669"/>
    <property type="project" value="TreeGrafter"/>
</dbReference>
<accession>A0A7S2SQ10</accession>
<organism evidence="7">
    <name type="scientific">Mucochytrium quahogii</name>
    <dbReference type="NCBI Taxonomy" id="96639"/>
    <lineage>
        <taxon>Eukaryota</taxon>
        <taxon>Sar</taxon>
        <taxon>Stramenopiles</taxon>
        <taxon>Bigyra</taxon>
        <taxon>Labyrinthulomycetes</taxon>
        <taxon>Thraustochytrida</taxon>
        <taxon>Thraustochytriidae</taxon>
        <taxon>Mucochytrium</taxon>
    </lineage>
</organism>
<dbReference type="Pfam" id="PF00782">
    <property type="entry name" value="DSPc"/>
    <property type="match status" value="1"/>
</dbReference>
<dbReference type="PANTHER" id="PTHR10159">
    <property type="entry name" value="DUAL SPECIFICITY PROTEIN PHOSPHATASE"/>
    <property type="match status" value="1"/>
</dbReference>